<feature type="region of interest" description="Disordered" evidence="7">
    <location>
        <begin position="1"/>
        <end position="28"/>
    </location>
</feature>
<feature type="transmembrane region" description="Helical" evidence="8">
    <location>
        <begin position="340"/>
        <end position="365"/>
    </location>
</feature>
<evidence type="ECO:0000256" key="5">
    <source>
        <dbReference type="ARBA" id="ARBA00022989"/>
    </source>
</evidence>
<dbReference type="PANTHER" id="PTHR23514:SF3">
    <property type="entry name" value="BYPASS OF STOP CODON PROTEIN 6"/>
    <property type="match status" value="1"/>
</dbReference>
<feature type="transmembrane region" description="Helical" evidence="8">
    <location>
        <begin position="71"/>
        <end position="93"/>
    </location>
</feature>
<feature type="transmembrane region" description="Helical" evidence="8">
    <location>
        <begin position="189"/>
        <end position="209"/>
    </location>
</feature>
<keyword evidence="6 8" id="KW-0472">Membrane</keyword>
<evidence type="ECO:0000256" key="1">
    <source>
        <dbReference type="ARBA" id="ARBA00004127"/>
    </source>
</evidence>
<feature type="transmembrane region" description="Helical" evidence="8">
    <location>
        <begin position="377"/>
        <end position="397"/>
    </location>
</feature>
<accession>A0AAW6T4N7</accession>
<evidence type="ECO:0000256" key="2">
    <source>
        <dbReference type="ARBA" id="ARBA00008335"/>
    </source>
</evidence>
<reference evidence="9 10" key="1">
    <citation type="submission" date="2023-04" db="EMBL/GenBank/DDBJ databases">
        <title>Klugiella caeni sp. nov. isolated from the sludge of biochemical tank.</title>
        <authorList>
            <person name="Geng K."/>
        </authorList>
    </citation>
    <scope>NUCLEOTIDE SEQUENCE [LARGE SCALE GENOMIC DNA]</scope>
    <source>
        <strain evidence="9 10">YN-L-19</strain>
    </source>
</reference>
<dbReference type="GO" id="GO:0012505">
    <property type="term" value="C:endomembrane system"/>
    <property type="evidence" value="ECO:0007669"/>
    <property type="project" value="UniProtKB-SubCell"/>
</dbReference>
<evidence type="ECO:0000256" key="3">
    <source>
        <dbReference type="ARBA" id="ARBA00022448"/>
    </source>
</evidence>
<evidence type="ECO:0000256" key="6">
    <source>
        <dbReference type="ARBA" id="ARBA00023136"/>
    </source>
</evidence>
<evidence type="ECO:0000313" key="9">
    <source>
        <dbReference type="EMBL" id="MDI2098677.1"/>
    </source>
</evidence>
<dbReference type="InterPro" id="IPR051788">
    <property type="entry name" value="MFS_Transporter"/>
</dbReference>
<comment type="caution">
    <text evidence="9">The sequence shown here is derived from an EMBL/GenBank/DDBJ whole genome shotgun (WGS) entry which is preliminary data.</text>
</comment>
<sequence length="447" mass="43090">MSAHRRDQLDEEQAESRTRSGASPAVSADAVPPRVSTAAVFLAFAGLGGTAASVPAVLPALAAAAATPMDAYLPAVPALFGGLLLGVLLTTVIASRLTPLRTLALGAGLQAVALATMAAASQPPFFITAAAVAGVGFGLGEAGGSIVAKRIADAGAARLLTALTATVAAVAALGPLIVVFAAFDARALLLAAVAAVHVAAGLIAMRAAVHSPGGTARGAGLDAATHPPAPASPAVAGGGGRGLAIALASVAVALALYVGIETIVSGWSAVLASELLELTPAHAALGTSAFWALMALGRGIAWLLLRAARDPRRYAAANLGIVAVLMAAAAFSVVEEPIIAALLIGAAILALAPCYAVILGVGLAAVSDVQAERITGLLVACGAGGGALLPVAAIALVPGSVGTGLFVLTAVGATLACVLVLLAPASAPTTSSSTAAARSASKGPGPQ</sequence>
<dbReference type="EMBL" id="JASATX010000002">
    <property type="protein sequence ID" value="MDI2098677.1"/>
    <property type="molecule type" value="Genomic_DNA"/>
</dbReference>
<comment type="subcellular location">
    <subcellularLocation>
        <location evidence="1">Endomembrane system</location>
        <topology evidence="1">Multi-pass membrane protein</topology>
    </subcellularLocation>
</comment>
<feature type="compositionally biased region" description="Basic and acidic residues" evidence="7">
    <location>
        <begin position="1"/>
        <end position="18"/>
    </location>
</feature>
<keyword evidence="10" id="KW-1185">Reference proteome</keyword>
<dbReference type="AlphaFoldDB" id="A0AAW6T4N7"/>
<organism evidence="9 10">
    <name type="scientific">Ruicaihuangia caeni</name>
    <dbReference type="NCBI Taxonomy" id="3042517"/>
    <lineage>
        <taxon>Bacteria</taxon>
        <taxon>Bacillati</taxon>
        <taxon>Actinomycetota</taxon>
        <taxon>Actinomycetes</taxon>
        <taxon>Micrococcales</taxon>
        <taxon>Microbacteriaceae</taxon>
        <taxon>Ruicaihuangia</taxon>
    </lineage>
</organism>
<evidence type="ECO:0000313" key="10">
    <source>
        <dbReference type="Proteomes" id="UP001321506"/>
    </source>
</evidence>
<feature type="transmembrane region" description="Helical" evidence="8">
    <location>
        <begin position="280"/>
        <end position="304"/>
    </location>
</feature>
<feature type="transmembrane region" description="Helical" evidence="8">
    <location>
        <begin position="40"/>
        <end position="65"/>
    </location>
</feature>
<name>A0AAW6T4N7_9MICO</name>
<feature type="transmembrane region" description="Helical" evidence="8">
    <location>
        <begin position="316"/>
        <end position="334"/>
    </location>
</feature>
<evidence type="ECO:0000256" key="7">
    <source>
        <dbReference type="SAM" id="MobiDB-lite"/>
    </source>
</evidence>
<gene>
    <name evidence="9" type="ORF">QF206_06825</name>
</gene>
<feature type="transmembrane region" description="Helical" evidence="8">
    <location>
        <begin position="159"/>
        <end position="183"/>
    </location>
</feature>
<feature type="transmembrane region" description="Helical" evidence="8">
    <location>
        <begin position="403"/>
        <end position="423"/>
    </location>
</feature>
<dbReference type="SUPFAM" id="SSF103473">
    <property type="entry name" value="MFS general substrate transporter"/>
    <property type="match status" value="1"/>
</dbReference>
<feature type="transmembrane region" description="Helical" evidence="8">
    <location>
        <begin position="125"/>
        <end position="147"/>
    </location>
</feature>
<keyword evidence="4 8" id="KW-0812">Transmembrane</keyword>
<evidence type="ECO:0000256" key="4">
    <source>
        <dbReference type="ARBA" id="ARBA00022692"/>
    </source>
</evidence>
<dbReference type="GO" id="GO:0016020">
    <property type="term" value="C:membrane"/>
    <property type="evidence" value="ECO:0007669"/>
    <property type="project" value="TreeGrafter"/>
</dbReference>
<comment type="similarity">
    <text evidence="2">Belongs to the major facilitator superfamily.</text>
</comment>
<dbReference type="InterPro" id="IPR036259">
    <property type="entry name" value="MFS_trans_sf"/>
</dbReference>
<feature type="transmembrane region" description="Helical" evidence="8">
    <location>
        <begin position="100"/>
        <end position="119"/>
    </location>
</feature>
<evidence type="ECO:0000256" key="8">
    <source>
        <dbReference type="SAM" id="Phobius"/>
    </source>
</evidence>
<dbReference type="RefSeq" id="WP_281488456.1">
    <property type="nucleotide sequence ID" value="NZ_JASATX010000002.1"/>
</dbReference>
<proteinExistence type="inferred from homology"/>
<dbReference type="Proteomes" id="UP001321506">
    <property type="component" value="Unassembled WGS sequence"/>
</dbReference>
<protein>
    <recommendedName>
        <fullName evidence="11">Fucose permease</fullName>
    </recommendedName>
</protein>
<keyword evidence="5 8" id="KW-1133">Transmembrane helix</keyword>
<keyword evidence="3" id="KW-0813">Transport</keyword>
<dbReference type="PANTHER" id="PTHR23514">
    <property type="entry name" value="BYPASS OF STOP CODON PROTEIN 6"/>
    <property type="match status" value="1"/>
</dbReference>
<evidence type="ECO:0008006" key="11">
    <source>
        <dbReference type="Google" id="ProtNLM"/>
    </source>
</evidence>
<feature type="transmembrane region" description="Helical" evidence="8">
    <location>
        <begin position="242"/>
        <end position="260"/>
    </location>
</feature>